<evidence type="ECO:0000313" key="3">
    <source>
        <dbReference type="Proteomes" id="UP001168620"/>
    </source>
</evidence>
<accession>A0ABT8FKZ9</accession>
<feature type="compositionally biased region" description="Acidic residues" evidence="1">
    <location>
        <begin position="36"/>
        <end position="47"/>
    </location>
</feature>
<reference evidence="2" key="1">
    <citation type="submission" date="2023-06" db="EMBL/GenBank/DDBJ databases">
        <title>Draft genome sequence of Nocardioides sp. SOB77.</title>
        <authorList>
            <person name="Zhang G."/>
        </authorList>
    </citation>
    <scope>NUCLEOTIDE SEQUENCE</scope>
    <source>
        <strain evidence="2">SOB77</strain>
    </source>
</reference>
<organism evidence="2 3">
    <name type="scientific">Nocardioides oceani</name>
    <dbReference type="NCBI Taxonomy" id="3058369"/>
    <lineage>
        <taxon>Bacteria</taxon>
        <taxon>Bacillati</taxon>
        <taxon>Actinomycetota</taxon>
        <taxon>Actinomycetes</taxon>
        <taxon>Propionibacteriales</taxon>
        <taxon>Nocardioidaceae</taxon>
        <taxon>Nocardioides</taxon>
    </lineage>
</organism>
<sequence>MSESAGFDGPQADEADLAEQQQGMDGSGTVTPAEVGPDEANEADVLEQGDHVTDDPA</sequence>
<dbReference type="Proteomes" id="UP001168620">
    <property type="component" value="Unassembled WGS sequence"/>
</dbReference>
<feature type="compositionally biased region" description="Basic and acidic residues" evidence="1">
    <location>
        <begin position="48"/>
        <end position="57"/>
    </location>
</feature>
<protein>
    <submittedName>
        <fullName evidence="2">Uncharacterized protein</fullName>
    </submittedName>
</protein>
<feature type="region of interest" description="Disordered" evidence="1">
    <location>
        <begin position="1"/>
        <end position="57"/>
    </location>
</feature>
<keyword evidence="3" id="KW-1185">Reference proteome</keyword>
<name>A0ABT8FKZ9_9ACTN</name>
<evidence type="ECO:0000256" key="1">
    <source>
        <dbReference type="SAM" id="MobiDB-lite"/>
    </source>
</evidence>
<dbReference type="EMBL" id="JAUHJQ010000012">
    <property type="protein sequence ID" value="MDN4175356.1"/>
    <property type="molecule type" value="Genomic_DNA"/>
</dbReference>
<gene>
    <name evidence="2" type="ORF">QWY28_20490</name>
</gene>
<comment type="caution">
    <text evidence="2">The sequence shown here is derived from an EMBL/GenBank/DDBJ whole genome shotgun (WGS) entry which is preliminary data.</text>
</comment>
<evidence type="ECO:0000313" key="2">
    <source>
        <dbReference type="EMBL" id="MDN4175356.1"/>
    </source>
</evidence>
<proteinExistence type="predicted"/>
<dbReference type="RefSeq" id="WP_300954613.1">
    <property type="nucleotide sequence ID" value="NZ_JAUHJQ010000012.1"/>
</dbReference>